<dbReference type="RefSeq" id="WP_093424468.1">
    <property type="nucleotide sequence ID" value="NZ_FOXA01000017.1"/>
</dbReference>
<dbReference type="AlphaFoldDB" id="A0A1I5U487"/>
<dbReference type="OrthoDB" id="9807911at2"/>
<evidence type="ECO:0000313" key="2">
    <source>
        <dbReference type="Proteomes" id="UP000199356"/>
    </source>
</evidence>
<name>A0A1I5U487_9RHOB</name>
<keyword evidence="2" id="KW-1185">Reference proteome</keyword>
<dbReference type="InterPro" id="IPR029063">
    <property type="entry name" value="SAM-dependent_MTases_sf"/>
</dbReference>
<reference evidence="1 2" key="1">
    <citation type="submission" date="2016-10" db="EMBL/GenBank/DDBJ databases">
        <authorList>
            <person name="de Groot N.N."/>
        </authorList>
    </citation>
    <scope>NUCLEOTIDE SEQUENCE [LARGE SCALE GENOMIC DNA]</scope>
    <source>
        <strain evidence="1 2">DSM 19547</strain>
    </source>
</reference>
<evidence type="ECO:0008006" key="3">
    <source>
        <dbReference type="Google" id="ProtNLM"/>
    </source>
</evidence>
<sequence>MADKPGLDAAYALHSPDDSRRLYADWAETYDTEFAKATGFQVPTEVARVFRESGGEGPVLDIGAGTGAVGEALARQKFDIFARHITDLQLHEVANYTANADPAHAGDRSLIAAFRKL</sequence>
<dbReference type="Proteomes" id="UP000199356">
    <property type="component" value="Unassembled WGS sequence"/>
</dbReference>
<accession>A0A1I5U487</accession>
<evidence type="ECO:0000313" key="1">
    <source>
        <dbReference type="EMBL" id="SFP90089.1"/>
    </source>
</evidence>
<gene>
    <name evidence="1" type="ORF">SAMN04488047_11747</name>
</gene>
<dbReference type="Gene3D" id="3.40.50.150">
    <property type="entry name" value="Vaccinia Virus protein VP39"/>
    <property type="match status" value="1"/>
</dbReference>
<organism evidence="1 2">
    <name type="scientific">Tranquillimonas alkanivorans</name>
    <dbReference type="NCBI Taxonomy" id="441119"/>
    <lineage>
        <taxon>Bacteria</taxon>
        <taxon>Pseudomonadati</taxon>
        <taxon>Pseudomonadota</taxon>
        <taxon>Alphaproteobacteria</taxon>
        <taxon>Rhodobacterales</taxon>
        <taxon>Roseobacteraceae</taxon>
        <taxon>Tranquillimonas</taxon>
    </lineage>
</organism>
<protein>
    <recommendedName>
        <fullName evidence="3">Methyltransferase domain-containing protein</fullName>
    </recommendedName>
</protein>
<dbReference type="EMBL" id="FOXA01000017">
    <property type="protein sequence ID" value="SFP90089.1"/>
    <property type="molecule type" value="Genomic_DNA"/>
</dbReference>
<proteinExistence type="predicted"/>
<dbReference type="STRING" id="441119.SAMN04488047_11747"/>
<dbReference type="SUPFAM" id="SSF53335">
    <property type="entry name" value="S-adenosyl-L-methionine-dependent methyltransferases"/>
    <property type="match status" value="1"/>
</dbReference>